<dbReference type="GO" id="GO:0004749">
    <property type="term" value="F:ribose phosphate diphosphokinase activity"/>
    <property type="evidence" value="ECO:0007669"/>
    <property type="project" value="UniProtKB-EC"/>
</dbReference>
<keyword evidence="5" id="KW-0545">Nucleotide biosynthesis</keyword>
<dbReference type="FunFam" id="3.40.50.2020:FF:000007">
    <property type="entry name" value="Ribose-phosphate pyrophosphokinase"/>
    <property type="match status" value="1"/>
</dbReference>
<organism evidence="13">
    <name type="scientific">Auxenochlorella protothecoides</name>
    <name type="common">Green microalga</name>
    <name type="synonym">Chlorella protothecoides</name>
    <dbReference type="NCBI Taxonomy" id="3075"/>
    <lineage>
        <taxon>Eukaryota</taxon>
        <taxon>Viridiplantae</taxon>
        <taxon>Chlorophyta</taxon>
        <taxon>core chlorophytes</taxon>
        <taxon>Trebouxiophyceae</taxon>
        <taxon>Chlorellales</taxon>
        <taxon>Chlorellaceae</taxon>
        <taxon>Auxenochlorella</taxon>
    </lineage>
</organism>
<dbReference type="PANTHER" id="PTHR10210">
    <property type="entry name" value="RIBOSE-PHOSPHATE DIPHOSPHOKINASE FAMILY MEMBER"/>
    <property type="match status" value="1"/>
</dbReference>
<dbReference type="NCBIfam" id="NF002758">
    <property type="entry name" value="PRK02812.1"/>
    <property type="match status" value="1"/>
</dbReference>
<dbReference type="GO" id="GO:0006015">
    <property type="term" value="P:5-phosphoribose 1-diphosphate biosynthetic process"/>
    <property type="evidence" value="ECO:0007669"/>
    <property type="project" value="TreeGrafter"/>
</dbReference>
<dbReference type="EMBL" id="GDKF01002973">
    <property type="protein sequence ID" value="JAT75649.1"/>
    <property type="molecule type" value="Transcribed_RNA"/>
</dbReference>
<dbReference type="PANTHER" id="PTHR10210:SF41">
    <property type="entry name" value="RIBOSE-PHOSPHATE PYROPHOSPHOKINASE 1, CHLOROPLASTIC"/>
    <property type="match status" value="1"/>
</dbReference>
<dbReference type="GO" id="GO:0000287">
    <property type="term" value="F:magnesium ion binding"/>
    <property type="evidence" value="ECO:0007669"/>
    <property type="project" value="InterPro"/>
</dbReference>
<evidence type="ECO:0000256" key="2">
    <source>
        <dbReference type="ARBA" id="ARBA00013247"/>
    </source>
</evidence>
<reference evidence="13" key="1">
    <citation type="submission" date="2015-08" db="EMBL/GenBank/DDBJ databases">
        <authorList>
            <person name="Babu N.S."/>
            <person name="Beckwith C.J."/>
            <person name="Beseler K.G."/>
            <person name="Brison A."/>
            <person name="Carone J.V."/>
            <person name="Caskin T.P."/>
            <person name="Diamond M."/>
            <person name="Durham M.E."/>
            <person name="Foxe J.M."/>
            <person name="Go M."/>
            <person name="Henderson B.A."/>
            <person name="Jones I.B."/>
            <person name="McGettigan J.A."/>
            <person name="Micheletti S.J."/>
            <person name="Nasrallah M.E."/>
            <person name="Ortiz D."/>
            <person name="Piller C.R."/>
            <person name="Privatt S.R."/>
            <person name="Schneider S.L."/>
            <person name="Sharp S."/>
            <person name="Smith T.C."/>
            <person name="Stanton J.D."/>
            <person name="Ullery H.E."/>
            <person name="Wilson R.J."/>
            <person name="Serrano M.G."/>
            <person name="Buck G."/>
            <person name="Lee V."/>
            <person name="Wang Y."/>
            <person name="Carvalho R."/>
            <person name="Voegtly L."/>
            <person name="Shi R."/>
            <person name="Duckworth R."/>
            <person name="Johnson A."/>
            <person name="Loviza R."/>
            <person name="Walstead R."/>
            <person name="Shah Z."/>
            <person name="Kiflezghi M."/>
            <person name="Wade K."/>
            <person name="Ball S.L."/>
            <person name="Bradley K.W."/>
            <person name="Asai D.J."/>
            <person name="Bowman C.A."/>
            <person name="Russell D.A."/>
            <person name="Pope W.H."/>
            <person name="Jacobs-Sera D."/>
            <person name="Hendrix R.W."/>
            <person name="Hatfull G.F."/>
        </authorList>
    </citation>
    <scope>NUCLEOTIDE SEQUENCE</scope>
</reference>
<dbReference type="InterPro" id="IPR037515">
    <property type="entry name" value="Rib-P_diPkinase_bac"/>
</dbReference>
<feature type="region of interest" description="Disordered" evidence="11">
    <location>
        <begin position="141"/>
        <end position="164"/>
    </location>
</feature>
<dbReference type="InterPro" id="IPR029099">
    <property type="entry name" value="Pribosyltran_N"/>
</dbReference>
<keyword evidence="4" id="KW-0479">Metal-binding</keyword>
<dbReference type="GO" id="GO:0005524">
    <property type="term" value="F:ATP binding"/>
    <property type="evidence" value="ECO:0007669"/>
    <property type="project" value="UniProtKB-KW"/>
</dbReference>
<evidence type="ECO:0000256" key="7">
    <source>
        <dbReference type="ARBA" id="ARBA00022777"/>
    </source>
</evidence>
<evidence type="ECO:0000256" key="6">
    <source>
        <dbReference type="ARBA" id="ARBA00022741"/>
    </source>
</evidence>
<dbReference type="EC" id="2.7.6.1" evidence="2"/>
<comment type="similarity">
    <text evidence="1">Belongs to the ribose-phosphate pyrophosphokinase family.</text>
</comment>
<dbReference type="NCBIfam" id="TIGR01251">
    <property type="entry name" value="ribP_PPkin"/>
    <property type="match status" value="1"/>
</dbReference>
<dbReference type="AlphaFoldDB" id="A0A1D2A8V9"/>
<accession>A0A1D2A8V9</accession>
<sequence length="475" mass="50284">VGHGGNKLDCRQEKGKALYVRNPPVDTLPIPPSTRPWPRACLCISQHHLAMSLAGCSCMKAGPAPGFGVCTPASRRGAAARFGEPVRQRRPFRPQGATDASRAAATPNGLSTLSPSLPPSPTALPRSADFQRPVLQPASWEAGAARSPAPAAAPSPPTPSAHSRLRIFSGTANPQLSQEVVCYLGLELGAISIKRFADGEIYCQVGESIRGCDVFLIQPTAPPVNDALVELLITIDACRRASARSITAVLPYFGYARADRKTAGRESIAAKLTANIITEAGADRVLTMDLHSGQCVGYFDIPVDHVYGDSVILDYLASKRISTGDLVVVSPDVGGVARARAFAKKLNDAPLAIVDKRRSAHNVSQVMNVIGDVRGKVAVLVDDMIDTAGTITNAARVLHAEGAREVYACATHAVFSPPAVERLSSGVFTEVIVTNTIPVPPAHNFPELTVLSVANLMGEAIWRVYNSASVQSIRE</sequence>
<gene>
    <name evidence="13" type="ORF">g.11558</name>
</gene>
<dbReference type="SMART" id="SM01400">
    <property type="entry name" value="Pribosyltran_N"/>
    <property type="match status" value="1"/>
</dbReference>
<feature type="region of interest" description="Disordered" evidence="11">
    <location>
        <begin position="81"/>
        <end position="127"/>
    </location>
</feature>
<comment type="catalytic activity">
    <reaction evidence="10">
        <text>D-ribose 5-phosphate + ATP = 5-phospho-alpha-D-ribose 1-diphosphate + AMP + H(+)</text>
        <dbReference type="Rhea" id="RHEA:15609"/>
        <dbReference type="ChEBI" id="CHEBI:15378"/>
        <dbReference type="ChEBI" id="CHEBI:30616"/>
        <dbReference type="ChEBI" id="CHEBI:58017"/>
        <dbReference type="ChEBI" id="CHEBI:78346"/>
        <dbReference type="ChEBI" id="CHEBI:456215"/>
        <dbReference type="EC" id="2.7.6.1"/>
    </reaction>
</comment>
<proteinExistence type="inferred from homology"/>
<dbReference type="HAMAP" id="MF_00583_B">
    <property type="entry name" value="RibP_PPkinase_B"/>
    <property type="match status" value="1"/>
</dbReference>
<keyword evidence="6" id="KW-0547">Nucleotide-binding</keyword>
<protein>
    <recommendedName>
        <fullName evidence="2">ribose-phosphate diphosphokinase</fullName>
        <ecNumber evidence="2">2.7.6.1</ecNumber>
    </recommendedName>
</protein>
<dbReference type="GO" id="GO:0006164">
    <property type="term" value="P:purine nucleotide biosynthetic process"/>
    <property type="evidence" value="ECO:0007669"/>
    <property type="project" value="TreeGrafter"/>
</dbReference>
<dbReference type="NCBIfam" id="NF002320">
    <property type="entry name" value="PRK01259.1"/>
    <property type="match status" value="1"/>
</dbReference>
<evidence type="ECO:0000256" key="3">
    <source>
        <dbReference type="ARBA" id="ARBA00022679"/>
    </source>
</evidence>
<evidence type="ECO:0000313" key="13">
    <source>
        <dbReference type="EMBL" id="JAT75649.1"/>
    </source>
</evidence>
<dbReference type="GO" id="GO:0005737">
    <property type="term" value="C:cytoplasm"/>
    <property type="evidence" value="ECO:0007669"/>
    <property type="project" value="TreeGrafter"/>
</dbReference>
<dbReference type="GO" id="GO:0002189">
    <property type="term" value="C:ribose phosphate diphosphokinase complex"/>
    <property type="evidence" value="ECO:0007669"/>
    <property type="project" value="TreeGrafter"/>
</dbReference>
<keyword evidence="3" id="KW-0808">Transferase</keyword>
<dbReference type="Pfam" id="PF14572">
    <property type="entry name" value="Pribosyl_synth"/>
    <property type="match status" value="1"/>
</dbReference>
<dbReference type="InterPro" id="IPR005946">
    <property type="entry name" value="Rib-P_diPkinase"/>
</dbReference>
<dbReference type="CDD" id="cd06223">
    <property type="entry name" value="PRTases_typeI"/>
    <property type="match status" value="1"/>
</dbReference>
<keyword evidence="7" id="KW-0418">Kinase</keyword>
<keyword evidence="9" id="KW-0460">Magnesium</keyword>
<evidence type="ECO:0000256" key="8">
    <source>
        <dbReference type="ARBA" id="ARBA00022840"/>
    </source>
</evidence>
<evidence type="ECO:0000256" key="5">
    <source>
        <dbReference type="ARBA" id="ARBA00022727"/>
    </source>
</evidence>
<evidence type="ECO:0000259" key="12">
    <source>
        <dbReference type="Pfam" id="PF13793"/>
    </source>
</evidence>
<dbReference type="InterPro" id="IPR029057">
    <property type="entry name" value="PRTase-like"/>
</dbReference>
<evidence type="ECO:0000256" key="9">
    <source>
        <dbReference type="ARBA" id="ARBA00022842"/>
    </source>
</evidence>
<keyword evidence="8" id="KW-0067">ATP-binding</keyword>
<evidence type="ECO:0000256" key="11">
    <source>
        <dbReference type="SAM" id="MobiDB-lite"/>
    </source>
</evidence>
<dbReference type="InterPro" id="IPR000836">
    <property type="entry name" value="PRTase_dom"/>
</dbReference>
<dbReference type="GO" id="GO:0016301">
    <property type="term" value="F:kinase activity"/>
    <property type="evidence" value="ECO:0007669"/>
    <property type="project" value="UniProtKB-KW"/>
</dbReference>
<feature type="domain" description="Ribose-phosphate pyrophosphokinase N-terminal" evidence="12">
    <location>
        <begin position="166"/>
        <end position="281"/>
    </location>
</feature>
<dbReference type="Pfam" id="PF13793">
    <property type="entry name" value="Pribosyltran_N"/>
    <property type="match status" value="1"/>
</dbReference>
<evidence type="ECO:0000256" key="10">
    <source>
        <dbReference type="ARBA" id="ARBA00049535"/>
    </source>
</evidence>
<evidence type="ECO:0000256" key="4">
    <source>
        <dbReference type="ARBA" id="ARBA00022723"/>
    </source>
</evidence>
<dbReference type="SUPFAM" id="SSF53271">
    <property type="entry name" value="PRTase-like"/>
    <property type="match status" value="1"/>
</dbReference>
<feature type="non-terminal residue" evidence="13">
    <location>
        <position position="1"/>
    </location>
</feature>
<dbReference type="Gene3D" id="3.40.50.2020">
    <property type="match status" value="2"/>
</dbReference>
<name>A0A1D2A8V9_AUXPR</name>
<evidence type="ECO:0000256" key="1">
    <source>
        <dbReference type="ARBA" id="ARBA00006478"/>
    </source>
</evidence>